<reference evidence="2 3" key="1">
    <citation type="submission" date="2018-11" db="EMBL/GenBank/DDBJ databases">
        <authorList>
            <consortium name="Pathogen Informatics"/>
        </authorList>
    </citation>
    <scope>NUCLEOTIDE SEQUENCE [LARGE SCALE GENOMIC DNA]</scope>
    <source>
        <strain>Denwood</strain>
        <strain evidence="3">Zambia</strain>
    </source>
</reference>
<accession>A0A183PL38</accession>
<keyword evidence="3" id="KW-1185">Reference proteome</keyword>
<feature type="region of interest" description="Disordered" evidence="1">
    <location>
        <begin position="93"/>
        <end position="114"/>
    </location>
</feature>
<protein>
    <submittedName>
        <fullName evidence="2">Uncharacterized protein</fullName>
    </submittedName>
</protein>
<dbReference type="EMBL" id="UZAL01035412">
    <property type="protein sequence ID" value="VDP67632.1"/>
    <property type="molecule type" value="Genomic_DNA"/>
</dbReference>
<evidence type="ECO:0000256" key="1">
    <source>
        <dbReference type="SAM" id="MobiDB-lite"/>
    </source>
</evidence>
<name>A0A183PL38_9TREM</name>
<feature type="compositionally biased region" description="Low complexity" evidence="1">
    <location>
        <begin position="98"/>
        <end position="114"/>
    </location>
</feature>
<evidence type="ECO:0000313" key="2">
    <source>
        <dbReference type="EMBL" id="VDP67632.1"/>
    </source>
</evidence>
<evidence type="ECO:0000313" key="3">
    <source>
        <dbReference type="Proteomes" id="UP000269396"/>
    </source>
</evidence>
<gene>
    <name evidence="2" type="ORF">SMTD_LOCUS15076</name>
</gene>
<organism evidence="2 3">
    <name type="scientific">Schistosoma mattheei</name>
    <dbReference type="NCBI Taxonomy" id="31246"/>
    <lineage>
        <taxon>Eukaryota</taxon>
        <taxon>Metazoa</taxon>
        <taxon>Spiralia</taxon>
        <taxon>Lophotrochozoa</taxon>
        <taxon>Platyhelminthes</taxon>
        <taxon>Trematoda</taxon>
        <taxon>Digenea</taxon>
        <taxon>Strigeidida</taxon>
        <taxon>Schistosomatoidea</taxon>
        <taxon>Schistosomatidae</taxon>
        <taxon>Schistosoma</taxon>
    </lineage>
</organism>
<dbReference type="STRING" id="31246.A0A183PL38"/>
<dbReference type="Proteomes" id="UP000269396">
    <property type="component" value="Unassembled WGS sequence"/>
</dbReference>
<sequence>MNDIHSLTPCDYNNEKKDLSSLSIKRSRLDHHHQYQHYQSTELTSISAKRAFTTVEDNEEGEYNCTQDNILNTTNNYIDTGIKLTSNDEYQHHDLEKTSSSSSSSPVSTPTTIATHQTTSITVVNNSNSYINDENKDQLNVFNQRNRTDQINLFDDEKDAHIPSIQFQLNDHDSEDVSYRYYYYY</sequence>
<dbReference type="AlphaFoldDB" id="A0A183PL38"/>
<proteinExistence type="predicted"/>